<keyword evidence="1" id="KW-0812">Transmembrane</keyword>
<dbReference type="Proteomes" id="UP000192639">
    <property type="component" value="Unassembled WGS sequence"/>
</dbReference>
<dbReference type="AlphaFoldDB" id="A0A1Y1S9Z5"/>
<name>A0A1Y1S9Z5_9MICR</name>
<feature type="transmembrane region" description="Helical" evidence="1">
    <location>
        <begin position="107"/>
        <end position="126"/>
    </location>
</feature>
<gene>
    <name evidence="2" type="ORF">ECANGB1_2085</name>
</gene>
<feature type="transmembrane region" description="Helical" evidence="1">
    <location>
        <begin position="71"/>
        <end position="95"/>
    </location>
</feature>
<keyword evidence="1" id="KW-1133">Transmembrane helix</keyword>
<organism evidence="2 3">
    <name type="scientific">Enterospora canceri</name>
    <dbReference type="NCBI Taxonomy" id="1081671"/>
    <lineage>
        <taxon>Eukaryota</taxon>
        <taxon>Fungi</taxon>
        <taxon>Fungi incertae sedis</taxon>
        <taxon>Microsporidia</taxon>
        <taxon>Enterocytozoonidae</taxon>
        <taxon>Enterospora</taxon>
    </lineage>
</organism>
<feature type="transmembrane region" description="Helical" evidence="1">
    <location>
        <begin position="29"/>
        <end position="51"/>
    </location>
</feature>
<sequence>MEMEGVKSIRIVKHGENKNDNRRILSRNIAIYFLNVFGVICSVLCMTKSLYNEKAVKVFNKATLYPLDYLSFNGTTLSILTFILISILLMIQSLGHEQNRIKSIARYMLNYTICYNIVIILVYWSIRLPKPELIISPAQRRIRKPHEILLEIYTHGCNLIICVVDLLAIRKYGGKTEHKRMIYIVATHAVLYTTLFMVGWFRFHFYPYRFMYKLNFILNFTGCYGFFALIFLIWIISSPLLRHKTDLICIN</sequence>
<keyword evidence="3" id="KW-1185">Reference proteome</keyword>
<evidence type="ECO:0000256" key="1">
    <source>
        <dbReference type="SAM" id="Phobius"/>
    </source>
</evidence>
<evidence type="ECO:0000313" key="3">
    <source>
        <dbReference type="Proteomes" id="UP000192639"/>
    </source>
</evidence>
<evidence type="ECO:0000313" key="2">
    <source>
        <dbReference type="EMBL" id="ORD94866.1"/>
    </source>
</evidence>
<reference evidence="2 3" key="1">
    <citation type="journal article" date="2017" name="Environ. Microbiol.">
        <title>Decay of the glycolytic pathway and adaptation to intranuclear parasitism within Enterocytozoonidae microsporidia.</title>
        <authorList>
            <person name="Wiredu Boakye D."/>
            <person name="Jaroenlak P."/>
            <person name="Prachumwat A."/>
            <person name="Williams T.A."/>
            <person name="Bateman K.S."/>
            <person name="Itsathitphaisarn O."/>
            <person name="Sritunyalucksana K."/>
            <person name="Paszkiewicz K.H."/>
            <person name="Moore K.A."/>
            <person name="Stentiford G.D."/>
            <person name="Williams B.A."/>
        </authorList>
    </citation>
    <scope>NUCLEOTIDE SEQUENCE [LARGE SCALE GENOMIC DNA]</scope>
    <source>
        <strain evidence="2 3">GB1</strain>
    </source>
</reference>
<feature type="transmembrane region" description="Helical" evidence="1">
    <location>
        <begin position="216"/>
        <end position="236"/>
    </location>
</feature>
<feature type="transmembrane region" description="Helical" evidence="1">
    <location>
        <begin position="181"/>
        <end position="201"/>
    </location>
</feature>
<protein>
    <submittedName>
        <fullName evidence="2">Uncharacterized protein</fullName>
    </submittedName>
</protein>
<dbReference type="VEuPathDB" id="MicrosporidiaDB:ECANGB1_2085"/>
<accession>A0A1Y1S9Z5</accession>
<comment type="caution">
    <text evidence="2">The sequence shown here is derived from an EMBL/GenBank/DDBJ whole genome shotgun (WGS) entry which is preliminary data.</text>
</comment>
<dbReference type="EMBL" id="LWDP01000007">
    <property type="protein sequence ID" value="ORD94866.1"/>
    <property type="molecule type" value="Genomic_DNA"/>
</dbReference>
<keyword evidence="1" id="KW-0472">Membrane</keyword>
<proteinExistence type="predicted"/>